<dbReference type="Proteomes" id="UP001143910">
    <property type="component" value="Unassembled WGS sequence"/>
</dbReference>
<evidence type="ECO:0000313" key="1">
    <source>
        <dbReference type="EMBL" id="KAJ2971711.1"/>
    </source>
</evidence>
<comment type="caution">
    <text evidence="1">The sequence shown here is derived from an EMBL/GenBank/DDBJ whole genome shotgun (WGS) entry which is preliminary data.</text>
</comment>
<reference evidence="1" key="1">
    <citation type="submission" date="2022-08" db="EMBL/GenBank/DDBJ databases">
        <title>Genome Sequence of Lecanicillium fungicola.</title>
        <authorList>
            <person name="Buettner E."/>
        </authorList>
    </citation>
    <scope>NUCLEOTIDE SEQUENCE</scope>
    <source>
        <strain evidence="1">Babe33</strain>
    </source>
</reference>
<dbReference type="EMBL" id="JANJQO010001288">
    <property type="protein sequence ID" value="KAJ2971711.1"/>
    <property type="molecule type" value="Genomic_DNA"/>
</dbReference>
<sequence>MSKSRLPLIIGLGAAGGLGYYLYGAGGNAKAAENKFESDIHKASANIKSHLPGAGSSPDASKKLEQAGSDAGAKLDKAWQQADKKAQAARDNAQAYVKDAKAEAIKAVDKFDKTVEDGAAKAKSGISGWFGGSK</sequence>
<keyword evidence="2" id="KW-1185">Reference proteome</keyword>
<name>A0ACC1MZN2_9HYPO</name>
<gene>
    <name evidence="1" type="ORF">NQ176_g7557</name>
</gene>
<protein>
    <submittedName>
        <fullName evidence="1">Uncharacterized protein</fullName>
    </submittedName>
</protein>
<organism evidence="1 2">
    <name type="scientific">Zarea fungicola</name>
    <dbReference type="NCBI Taxonomy" id="93591"/>
    <lineage>
        <taxon>Eukaryota</taxon>
        <taxon>Fungi</taxon>
        <taxon>Dikarya</taxon>
        <taxon>Ascomycota</taxon>
        <taxon>Pezizomycotina</taxon>
        <taxon>Sordariomycetes</taxon>
        <taxon>Hypocreomycetidae</taxon>
        <taxon>Hypocreales</taxon>
        <taxon>Cordycipitaceae</taxon>
        <taxon>Zarea</taxon>
    </lineage>
</organism>
<proteinExistence type="predicted"/>
<evidence type="ECO:0000313" key="2">
    <source>
        <dbReference type="Proteomes" id="UP001143910"/>
    </source>
</evidence>
<accession>A0ACC1MZN2</accession>